<name>A0ABS8H2A6_9SPHN</name>
<dbReference type="PANTHER" id="PTHR37423">
    <property type="entry name" value="SOLUBLE LYTIC MUREIN TRANSGLYCOSYLASE-RELATED"/>
    <property type="match status" value="1"/>
</dbReference>
<comment type="caution">
    <text evidence="6">The sequence shown here is derived from an EMBL/GenBank/DDBJ whole genome shotgun (WGS) entry which is preliminary data.</text>
</comment>
<dbReference type="SUPFAM" id="SSF53955">
    <property type="entry name" value="Lysozyme-like"/>
    <property type="match status" value="1"/>
</dbReference>
<dbReference type="Proteomes" id="UP001198830">
    <property type="component" value="Unassembled WGS sequence"/>
</dbReference>
<evidence type="ECO:0000256" key="4">
    <source>
        <dbReference type="SAM" id="SignalP"/>
    </source>
</evidence>
<feature type="region of interest" description="Disordered" evidence="3">
    <location>
        <begin position="86"/>
        <end position="112"/>
    </location>
</feature>
<evidence type="ECO:0000259" key="5">
    <source>
        <dbReference type="Pfam" id="PF01464"/>
    </source>
</evidence>
<dbReference type="PANTHER" id="PTHR37423:SF2">
    <property type="entry name" value="MEMBRANE-BOUND LYTIC MUREIN TRANSGLYCOSYLASE C"/>
    <property type="match status" value="1"/>
</dbReference>
<feature type="chain" id="PRO_5045207271" evidence="4">
    <location>
        <begin position="27"/>
        <end position="262"/>
    </location>
</feature>
<dbReference type="Gene3D" id="1.10.530.10">
    <property type="match status" value="1"/>
</dbReference>
<accession>A0ABS8H2A6</accession>
<comment type="similarity">
    <text evidence="1">Belongs to the transglycosylase Slt family.</text>
</comment>
<evidence type="ECO:0000256" key="1">
    <source>
        <dbReference type="ARBA" id="ARBA00007734"/>
    </source>
</evidence>
<keyword evidence="4" id="KW-0732">Signal</keyword>
<dbReference type="EMBL" id="JAJGNP010000003">
    <property type="protein sequence ID" value="MCC4232238.1"/>
    <property type="molecule type" value="Genomic_DNA"/>
</dbReference>
<evidence type="ECO:0000256" key="2">
    <source>
        <dbReference type="ARBA" id="ARBA00009387"/>
    </source>
</evidence>
<dbReference type="InterPro" id="IPR023346">
    <property type="entry name" value="Lysozyme-like_dom_sf"/>
</dbReference>
<sequence>MAIAIFRNISIATLFAFSSAGSIVYAEDNVSWRDIDFGSCPLNANLRVADGGSTNGYMALQGCAARIVVAPRAPISTTPDVARIIGVKEDKPKKPERRRGKTALAEPPPGTRRVSAMLDRPVKIAGFMPDFDSHIQATAAAHRIDPLFLHAIIGTESTYRASALSHAGARGLMQIMPGTGARFGVAQDALYDPAINIETGARLLKSLQKRYGKDFDLILAAYNAGEGAVARYGNQIPPYRETQDYVVKVMARYAALRSGATR</sequence>
<reference evidence="6 7" key="1">
    <citation type="submission" date="2021-10" db="EMBL/GenBank/DDBJ databases">
        <title>The diversity and Nitrogen Metabolism of Culturable Nitrate-Utilizing Bacteria Within the Oxygen Minimum Zone of the Changjiang (Yangtze River)Estuary.</title>
        <authorList>
            <person name="Zhang D."/>
            <person name="Zheng J."/>
            <person name="Liu S."/>
            <person name="He W."/>
        </authorList>
    </citation>
    <scope>NUCLEOTIDE SEQUENCE [LARGE SCALE GENOMIC DNA]</scope>
    <source>
        <strain evidence="6 7">FXH275-2</strain>
    </source>
</reference>
<organism evidence="6 7">
    <name type="scientific">Sphingobium soli</name>
    <dbReference type="NCBI Taxonomy" id="1591116"/>
    <lineage>
        <taxon>Bacteria</taxon>
        <taxon>Pseudomonadati</taxon>
        <taxon>Pseudomonadota</taxon>
        <taxon>Alphaproteobacteria</taxon>
        <taxon>Sphingomonadales</taxon>
        <taxon>Sphingomonadaceae</taxon>
        <taxon>Sphingobium</taxon>
    </lineage>
</organism>
<dbReference type="InterPro" id="IPR000189">
    <property type="entry name" value="Transglyc_AS"/>
</dbReference>
<evidence type="ECO:0000313" key="7">
    <source>
        <dbReference type="Proteomes" id="UP001198830"/>
    </source>
</evidence>
<feature type="domain" description="Transglycosylase SLT" evidence="5">
    <location>
        <begin position="135"/>
        <end position="235"/>
    </location>
</feature>
<keyword evidence="7" id="KW-1185">Reference proteome</keyword>
<dbReference type="PROSITE" id="PS00922">
    <property type="entry name" value="TRANSGLYCOSYLASE"/>
    <property type="match status" value="1"/>
</dbReference>
<comment type="similarity">
    <text evidence="2">Belongs to the virb1 family.</text>
</comment>
<dbReference type="CDD" id="cd00254">
    <property type="entry name" value="LT-like"/>
    <property type="match status" value="1"/>
</dbReference>
<evidence type="ECO:0000256" key="3">
    <source>
        <dbReference type="SAM" id="MobiDB-lite"/>
    </source>
</evidence>
<dbReference type="InterPro" id="IPR008258">
    <property type="entry name" value="Transglycosylase_SLT_dom_1"/>
</dbReference>
<gene>
    <name evidence="6" type="ORF">LL253_05960</name>
</gene>
<dbReference type="Pfam" id="PF01464">
    <property type="entry name" value="SLT"/>
    <property type="match status" value="1"/>
</dbReference>
<evidence type="ECO:0000313" key="6">
    <source>
        <dbReference type="EMBL" id="MCC4232238.1"/>
    </source>
</evidence>
<protein>
    <submittedName>
        <fullName evidence="6">Lytic transglycosylase domain-containing protein</fullName>
    </submittedName>
</protein>
<feature type="signal peptide" evidence="4">
    <location>
        <begin position="1"/>
        <end position="26"/>
    </location>
</feature>
<proteinExistence type="inferred from homology"/>
<dbReference type="RefSeq" id="WP_228226536.1">
    <property type="nucleotide sequence ID" value="NZ_JAJGNP010000003.1"/>
</dbReference>